<evidence type="ECO:0000256" key="6">
    <source>
        <dbReference type="ARBA" id="ARBA00023004"/>
    </source>
</evidence>
<dbReference type="PANTHER" id="PTHR47234:SF3">
    <property type="entry name" value="SECRETIN_TONB SHORT N-TERMINAL DOMAIN-CONTAINING PROTEIN"/>
    <property type="match status" value="1"/>
</dbReference>
<evidence type="ECO:0000256" key="7">
    <source>
        <dbReference type="ARBA" id="ARBA00023077"/>
    </source>
</evidence>
<evidence type="ECO:0000256" key="9">
    <source>
        <dbReference type="ARBA" id="ARBA00023237"/>
    </source>
</evidence>
<dbReference type="RefSeq" id="WP_015828530.1">
    <property type="nucleotide sequence ID" value="NC_012982.1"/>
</dbReference>
<evidence type="ECO:0000256" key="12">
    <source>
        <dbReference type="SAM" id="SignalP"/>
    </source>
</evidence>
<organism evidence="14 15">
    <name type="scientific">Hirschia baltica (strain ATCC 49814 / DSM 5838 / IFAM 1418)</name>
    <dbReference type="NCBI Taxonomy" id="582402"/>
    <lineage>
        <taxon>Bacteria</taxon>
        <taxon>Pseudomonadati</taxon>
        <taxon>Pseudomonadota</taxon>
        <taxon>Alphaproteobacteria</taxon>
        <taxon>Hyphomonadales</taxon>
        <taxon>Hyphomonadaceae</taxon>
        <taxon>Hirschia</taxon>
    </lineage>
</organism>
<evidence type="ECO:0000259" key="13">
    <source>
        <dbReference type="SMART" id="SM00965"/>
    </source>
</evidence>
<dbReference type="Gene3D" id="3.55.50.30">
    <property type="match status" value="1"/>
</dbReference>
<dbReference type="Pfam" id="PF07715">
    <property type="entry name" value="Plug"/>
    <property type="match status" value="1"/>
</dbReference>
<evidence type="ECO:0000256" key="10">
    <source>
        <dbReference type="PROSITE-ProRule" id="PRU01360"/>
    </source>
</evidence>
<keyword evidence="12" id="KW-0732">Signal</keyword>
<comment type="similarity">
    <text evidence="10 11">Belongs to the TonB-dependent receptor family.</text>
</comment>
<dbReference type="GO" id="GO:0006826">
    <property type="term" value="P:iron ion transport"/>
    <property type="evidence" value="ECO:0007669"/>
    <property type="project" value="UniProtKB-KW"/>
</dbReference>
<protein>
    <submittedName>
        <fullName evidence="14">TonB-dependent receptor</fullName>
    </submittedName>
</protein>
<dbReference type="EMBL" id="CP001678">
    <property type="protein sequence ID" value="ACT60380.1"/>
    <property type="molecule type" value="Genomic_DNA"/>
</dbReference>
<keyword evidence="4" id="KW-0410">Iron transport</keyword>
<evidence type="ECO:0000256" key="5">
    <source>
        <dbReference type="ARBA" id="ARBA00022692"/>
    </source>
</evidence>
<name>C6XPW5_HIRBI</name>
<comment type="subcellular location">
    <subcellularLocation>
        <location evidence="1 10">Cell outer membrane</location>
        <topology evidence="1 10">Multi-pass membrane protein</topology>
    </subcellularLocation>
</comment>
<reference evidence="15" key="1">
    <citation type="journal article" date="2011" name="J. Bacteriol.">
        <title>Genome sequences of eight morphologically diverse alphaproteobacteria.</title>
        <authorList>
            <consortium name="US DOE Joint Genome Institute"/>
            <person name="Brown P.J."/>
            <person name="Kysela D.T."/>
            <person name="Buechlein A."/>
            <person name="Hemmerich C."/>
            <person name="Brun Y.V."/>
        </authorList>
    </citation>
    <scope>NUCLEOTIDE SEQUENCE [LARGE SCALE GENOMIC DNA]</scope>
    <source>
        <strain evidence="15">ATCC 49814 / DSM 5838 / IFAM 1418</strain>
    </source>
</reference>
<keyword evidence="8 10" id="KW-0472">Membrane</keyword>
<dbReference type="Gene3D" id="2.170.130.10">
    <property type="entry name" value="TonB-dependent receptor, plug domain"/>
    <property type="match status" value="1"/>
</dbReference>
<dbReference type="InterPro" id="IPR039426">
    <property type="entry name" value="TonB-dep_rcpt-like"/>
</dbReference>
<dbReference type="Gene3D" id="2.40.170.20">
    <property type="entry name" value="TonB-dependent receptor, beta-barrel domain"/>
    <property type="match status" value="1"/>
</dbReference>
<evidence type="ECO:0000256" key="2">
    <source>
        <dbReference type="ARBA" id="ARBA00022448"/>
    </source>
</evidence>
<evidence type="ECO:0000256" key="3">
    <source>
        <dbReference type="ARBA" id="ARBA00022452"/>
    </source>
</evidence>
<dbReference type="Pfam" id="PF00593">
    <property type="entry name" value="TonB_dep_Rec_b-barrel"/>
    <property type="match status" value="1"/>
</dbReference>
<keyword evidence="9 10" id="KW-0998">Cell outer membrane</keyword>
<dbReference type="GO" id="GO:0009279">
    <property type="term" value="C:cell outer membrane"/>
    <property type="evidence" value="ECO:0007669"/>
    <property type="project" value="UniProtKB-SubCell"/>
</dbReference>
<dbReference type="InterPro" id="IPR011662">
    <property type="entry name" value="Secretin/TonB_short_N"/>
</dbReference>
<dbReference type="KEGG" id="hba:Hbal_2706"/>
<keyword evidence="14" id="KW-0675">Receptor</keyword>
<dbReference type="AlphaFoldDB" id="C6XPW5"/>
<accession>C6XPW5</accession>
<keyword evidence="6" id="KW-0408">Iron</keyword>
<evidence type="ECO:0000313" key="14">
    <source>
        <dbReference type="EMBL" id="ACT60380.1"/>
    </source>
</evidence>
<evidence type="ECO:0000256" key="8">
    <source>
        <dbReference type="ARBA" id="ARBA00023136"/>
    </source>
</evidence>
<dbReference type="Proteomes" id="UP000002745">
    <property type="component" value="Chromosome"/>
</dbReference>
<feature type="signal peptide" evidence="12">
    <location>
        <begin position="1"/>
        <end position="33"/>
    </location>
</feature>
<evidence type="ECO:0000256" key="4">
    <source>
        <dbReference type="ARBA" id="ARBA00022496"/>
    </source>
</evidence>
<dbReference type="SUPFAM" id="SSF56935">
    <property type="entry name" value="Porins"/>
    <property type="match status" value="1"/>
</dbReference>
<dbReference type="SMART" id="SM00965">
    <property type="entry name" value="STN"/>
    <property type="match status" value="1"/>
</dbReference>
<evidence type="ECO:0000313" key="15">
    <source>
        <dbReference type="Proteomes" id="UP000002745"/>
    </source>
</evidence>
<keyword evidence="4" id="KW-0406">Ion transport</keyword>
<sequence length="922" mass="102476">MYELSLRLEVLKSISASLALGIWCCASVSPAMAQIEPSSPAADMTSEVKNYVYIQNDDLSEVLTKLSHIYDTNILFSSEELSGKTANIVIGSFTLSEVLTKILEPQNLEFVHVDINSIAILPSNQPAPEIIPFQKAQKSRSFHPPKTLRLNQIVVTGTRAPNRSIFSSLAPIDIIQGSHIRANISDDLSDGLARSLPSFTAYRYPLSDGLIFNRPTGLRSLNAEHTLVLVNGKRRHKSAFLESTNGHAVDLSQIPLNIIERVEVLRDGASAQYGSDAIAGVINVILDEDVEQSLFLQTSQYYEGDGKSIRAGIRSGKAFFDQSFFNFDLEAFGSEPTSRSRQRQDALNFEAAHPEIELPDPVQRWGKPHRKGVRLATNLKSYLTPKLIFYNFANLNLTEGSSDLNWRNPDTNRAFNESDAFPDFSLNTIYPKGFTPNFGVNDTDISIFAGLKNDSISNTGTINWDFSLGYGQNTIDYFLRHSINASLGPNSPTSFTPGTLQQTELLSNLDVNYQIPLPNNDKNISIAAGLEARSDGYRVKAGDLASYAIGPGIVDDLPPGSNGFPGYTQQQAINVSEVSSAAYIDTEIPLTSRWTLGFATRFENSKAYDNNFTGKLSSLYQVTPEFLFRTTFSTGYHAPTQGQLYSERTNQSLDVETLDVLTNGRIAPTSPIAKIVSKRDDVSIIPLRPETSENFSFGFAYNVDHQISVTADLYQINVDDRLSLTNSLVLTAEERAAVSQIDGFKNIDISTVNFLQNNMNTRTRGLDIVTSKFFELETAQLNLTAAYNYNETRVLDLNSIENTLLRLRTENQTPTHRASVSAELSKDKWSITGRLRYYGPWRYDASSNIDDPLQTFGEEFIFDLSLSYDLNNSLYLQAGVENLFNNYPDEASYQSNRGLIYSRNAPYDTDGGVAYIKFKYSK</sequence>
<proteinExistence type="inferred from homology"/>
<keyword evidence="7 11" id="KW-0798">TonB box</keyword>
<keyword evidence="2 10" id="KW-0813">Transport</keyword>
<dbReference type="PROSITE" id="PS52016">
    <property type="entry name" value="TONB_DEPENDENT_REC_3"/>
    <property type="match status" value="1"/>
</dbReference>
<gene>
    <name evidence="14" type="ordered locus">Hbal_2706</name>
</gene>
<feature type="chain" id="PRO_5002974215" evidence="12">
    <location>
        <begin position="34"/>
        <end position="922"/>
    </location>
</feature>
<dbReference type="HOGENOM" id="CLU_010745_1_1_5"/>
<dbReference type="InterPro" id="IPR000531">
    <property type="entry name" value="Beta-barrel_TonB"/>
</dbReference>
<feature type="domain" description="Secretin/TonB short N-terminal" evidence="13">
    <location>
        <begin position="72"/>
        <end position="123"/>
    </location>
</feature>
<dbReference type="STRING" id="582402.Hbal_2706"/>
<keyword evidence="3 10" id="KW-1134">Transmembrane beta strand</keyword>
<dbReference type="OrthoDB" id="9796221at2"/>
<dbReference type="InterPro" id="IPR037066">
    <property type="entry name" value="Plug_dom_sf"/>
</dbReference>
<dbReference type="InterPro" id="IPR036942">
    <property type="entry name" value="Beta-barrel_TonB_sf"/>
</dbReference>
<keyword evidence="5 10" id="KW-0812">Transmembrane</keyword>
<keyword evidence="15" id="KW-1185">Reference proteome</keyword>
<evidence type="ECO:0000256" key="11">
    <source>
        <dbReference type="RuleBase" id="RU003357"/>
    </source>
</evidence>
<dbReference type="InterPro" id="IPR012910">
    <property type="entry name" value="Plug_dom"/>
</dbReference>
<dbReference type="PANTHER" id="PTHR47234">
    <property type="match status" value="1"/>
</dbReference>
<evidence type="ECO:0000256" key="1">
    <source>
        <dbReference type="ARBA" id="ARBA00004571"/>
    </source>
</evidence>
<dbReference type="eggNOG" id="COG4771">
    <property type="taxonomic scope" value="Bacteria"/>
</dbReference>